<protein>
    <submittedName>
        <fullName evidence="2">ROK family transcriptional regulator</fullName>
    </submittedName>
</protein>
<dbReference type="PANTHER" id="PTHR18964">
    <property type="entry name" value="ROK (REPRESSOR, ORF, KINASE) FAMILY"/>
    <property type="match status" value="1"/>
</dbReference>
<comment type="similarity">
    <text evidence="1">Belongs to the ROK (NagC/XylR) family.</text>
</comment>
<organism evidence="2 3">
    <name type="scientific">Nonomuraea corallina</name>
    <dbReference type="NCBI Taxonomy" id="2989783"/>
    <lineage>
        <taxon>Bacteria</taxon>
        <taxon>Bacillati</taxon>
        <taxon>Actinomycetota</taxon>
        <taxon>Actinomycetes</taxon>
        <taxon>Streptosporangiales</taxon>
        <taxon>Streptosporangiaceae</taxon>
        <taxon>Nonomuraea</taxon>
    </lineage>
</organism>
<sequence length="406" mass="40512">MRSGPGGGSRPASQQGMRQHNLALVMSTVAGHGPVSRAAVAGHTGLTRPAVSSLVDELLAAGLLTELGPAANGRVGRPGSALMVSDRGPAGLGLEVGVGHLGACVTDLRGQVRVWTVVESPNAALPPAEVLARLAALASEATAGAAGLGLRPVAAVMAVPGLVADASGTVGSAPNLGWHHVPVADLWPGPLPPRVENEANLGALAELSAHPVAADFIHVSAESGIGAALVVGGRLFTGARGLAGELGHMPVHPDGPPCSCGARGCLERYAAKAAVLRAAGLPPNPAAVTSSGERPGDGIALLAERARAGDARVGRALEEAGRALGTALAGAVNLLDPAAVVLGGAYAELGEWLVPPMRRELAARVTVREWDPGALTVSELGRRGPLLGAALATVRSVLEDPTAVWT</sequence>
<name>A0ABT4S7A0_9ACTN</name>
<reference evidence="2" key="1">
    <citation type="submission" date="2022-11" db="EMBL/GenBank/DDBJ databases">
        <title>Nonomuraea corallina sp. nov., a new species of the genus Nonomuraea isolated from sea side sediment in Thai sea.</title>
        <authorList>
            <person name="Ngamcharungchit C."/>
            <person name="Matsumoto A."/>
            <person name="Suriyachadkun C."/>
            <person name="Panbangred W."/>
            <person name="Inahashi Y."/>
            <person name="Intra B."/>
        </authorList>
    </citation>
    <scope>NUCLEOTIDE SEQUENCE</scope>
    <source>
        <strain evidence="2">MCN248</strain>
    </source>
</reference>
<dbReference type="InterPro" id="IPR043129">
    <property type="entry name" value="ATPase_NBD"/>
</dbReference>
<dbReference type="PANTHER" id="PTHR18964:SF149">
    <property type="entry name" value="BIFUNCTIONAL UDP-N-ACETYLGLUCOSAMINE 2-EPIMERASE_N-ACETYLMANNOSAMINE KINASE"/>
    <property type="match status" value="1"/>
</dbReference>
<dbReference type="EMBL" id="JAPNNL010000013">
    <property type="protein sequence ID" value="MDA0632870.1"/>
    <property type="molecule type" value="Genomic_DNA"/>
</dbReference>
<dbReference type="RefSeq" id="WP_270153661.1">
    <property type="nucleotide sequence ID" value="NZ_JAPNNL010000013.1"/>
</dbReference>
<gene>
    <name evidence="2" type="ORF">OUY22_05525</name>
</gene>
<dbReference type="Pfam" id="PF00480">
    <property type="entry name" value="ROK"/>
    <property type="match status" value="1"/>
</dbReference>
<dbReference type="SUPFAM" id="SSF53067">
    <property type="entry name" value="Actin-like ATPase domain"/>
    <property type="match status" value="2"/>
</dbReference>
<evidence type="ECO:0000313" key="3">
    <source>
        <dbReference type="Proteomes" id="UP001144036"/>
    </source>
</evidence>
<comment type="caution">
    <text evidence="2">The sequence shown here is derived from an EMBL/GenBank/DDBJ whole genome shotgun (WGS) entry which is preliminary data.</text>
</comment>
<dbReference type="Gene3D" id="1.10.10.10">
    <property type="entry name" value="Winged helix-like DNA-binding domain superfamily/Winged helix DNA-binding domain"/>
    <property type="match status" value="1"/>
</dbReference>
<dbReference type="InterPro" id="IPR000600">
    <property type="entry name" value="ROK"/>
</dbReference>
<dbReference type="CDD" id="cd24076">
    <property type="entry name" value="ASKHA_ATPase_ROK_BsXylR-like"/>
    <property type="match status" value="1"/>
</dbReference>
<evidence type="ECO:0000256" key="1">
    <source>
        <dbReference type="ARBA" id="ARBA00006479"/>
    </source>
</evidence>
<proteinExistence type="inferred from homology"/>
<dbReference type="Proteomes" id="UP001144036">
    <property type="component" value="Unassembled WGS sequence"/>
</dbReference>
<accession>A0ABT4S7A0</accession>
<keyword evidence="3" id="KW-1185">Reference proteome</keyword>
<dbReference type="InterPro" id="IPR036388">
    <property type="entry name" value="WH-like_DNA-bd_sf"/>
</dbReference>
<dbReference type="InterPro" id="IPR036390">
    <property type="entry name" value="WH_DNA-bd_sf"/>
</dbReference>
<evidence type="ECO:0000313" key="2">
    <source>
        <dbReference type="EMBL" id="MDA0632870.1"/>
    </source>
</evidence>
<dbReference type="SUPFAM" id="SSF46785">
    <property type="entry name" value="Winged helix' DNA-binding domain"/>
    <property type="match status" value="1"/>
</dbReference>
<dbReference type="Gene3D" id="3.30.420.40">
    <property type="match status" value="2"/>
</dbReference>